<gene>
    <name evidence="1" type="primary">Necator_chrI.g3192</name>
    <name evidence="1" type="ORF">RB195_007063</name>
</gene>
<name>A0ABR1BVG3_NECAM</name>
<reference evidence="1 2" key="1">
    <citation type="submission" date="2023-08" db="EMBL/GenBank/DDBJ databases">
        <title>A Necator americanus chromosomal reference genome.</title>
        <authorList>
            <person name="Ilik V."/>
            <person name="Petrzelkova K.J."/>
            <person name="Pardy F."/>
            <person name="Fuh T."/>
            <person name="Niatou-Singa F.S."/>
            <person name="Gouil Q."/>
            <person name="Baker L."/>
            <person name="Ritchie M.E."/>
            <person name="Jex A.R."/>
            <person name="Gazzola D."/>
            <person name="Li H."/>
            <person name="Toshio Fujiwara R."/>
            <person name="Zhan B."/>
            <person name="Aroian R.V."/>
            <person name="Pafco B."/>
            <person name="Schwarz E.M."/>
        </authorList>
    </citation>
    <scope>NUCLEOTIDE SEQUENCE [LARGE SCALE GENOMIC DNA]</scope>
    <source>
        <strain evidence="1 2">Aroian</strain>
        <tissue evidence="1">Whole animal</tissue>
    </source>
</reference>
<protein>
    <submittedName>
        <fullName evidence="1">Uncharacterized protein</fullName>
    </submittedName>
</protein>
<dbReference type="Proteomes" id="UP001303046">
    <property type="component" value="Unassembled WGS sequence"/>
</dbReference>
<dbReference type="EMBL" id="JAVFWL010000001">
    <property type="protein sequence ID" value="KAK6730372.1"/>
    <property type="molecule type" value="Genomic_DNA"/>
</dbReference>
<evidence type="ECO:0000313" key="1">
    <source>
        <dbReference type="EMBL" id="KAK6730372.1"/>
    </source>
</evidence>
<sequence>MRDQPVINTGNCNIHCGDADEKKVETVEGSRKSVFYNELSALLFIMASHQVVIVGINTNAKMGLEQQFDLLGKWYYSPSA</sequence>
<evidence type="ECO:0000313" key="2">
    <source>
        <dbReference type="Proteomes" id="UP001303046"/>
    </source>
</evidence>
<accession>A0ABR1BVG3</accession>
<proteinExistence type="predicted"/>
<organism evidence="1 2">
    <name type="scientific">Necator americanus</name>
    <name type="common">Human hookworm</name>
    <dbReference type="NCBI Taxonomy" id="51031"/>
    <lineage>
        <taxon>Eukaryota</taxon>
        <taxon>Metazoa</taxon>
        <taxon>Ecdysozoa</taxon>
        <taxon>Nematoda</taxon>
        <taxon>Chromadorea</taxon>
        <taxon>Rhabditida</taxon>
        <taxon>Rhabditina</taxon>
        <taxon>Rhabditomorpha</taxon>
        <taxon>Strongyloidea</taxon>
        <taxon>Ancylostomatidae</taxon>
        <taxon>Bunostominae</taxon>
        <taxon>Necator</taxon>
    </lineage>
</organism>
<comment type="caution">
    <text evidence="1">The sequence shown here is derived from an EMBL/GenBank/DDBJ whole genome shotgun (WGS) entry which is preliminary data.</text>
</comment>
<keyword evidence="2" id="KW-1185">Reference proteome</keyword>